<evidence type="ECO:0000313" key="3">
    <source>
        <dbReference type="Proteomes" id="UP001447857"/>
    </source>
</evidence>
<organism evidence="2 3">
    <name type="scientific">Flavobacterium ginsenosidimutans</name>
    <dbReference type="NCBI Taxonomy" id="687844"/>
    <lineage>
        <taxon>Bacteria</taxon>
        <taxon>Pseudomonadati</taxon>
        <taxon>Bacteroidota</taxon>
        <taxon>Flavobacteriia</taxon>
        <taxon>Flavobacteriales</taxon>
        <taxon>Flavobacteriaceae</taxon>
        <taxon>Flavobacterium</taxon>
    </lineage>
</organism>
<accession>A0ABZ2Q7U6</accession>
<feature type="compositionally biased region" description="Basic and acidic residues" evidence="1">
    <location>
        <begin position="356"/>
        <end position="374"/>
    </location>
</feature>
<dbReference type="Proteomes" id="UP001447857">
    <property type="component" value="Chromosome"/>
</dbReference>
<evidence type="ECO:0000256" key="1">
    <source>
        <dbReference type="SAM" id="MobiDB-lite"/>
    </source>
</evidence>
<proteinExistence type="predicted"/>
<name>A0ABZ2Q7U6_9FLAO</name>
<dbReference type="RefSeq" id="WP_263522976.1">
    <property type="nucleotide sequence ID" value="NZ_CP147988.1"/>
</dbReference>
<gene>
    <name evidence="2" type="ORF">V6624_17960</name>
</gene>
<keyword evidence="3" id="KW-1185">Reference proteome</keyword>
<feature type="region of interest" description="Disordered" evidence="1">
    <location>
        <begin position="331"/>
        <end position="383"/>
    </location>
</feature>
<evidence type="ECO:0000313" key="2">
    <source>
        <dbReference type="EMBL" id="WXK48911.1"/>
    </source>
</evidence>
<sequence length="383" mass="43367">MTINIADTEMLLGFAKEMASLGYRYAAHPLNLVTDSDSIAFFRTAMGAEDHCLIGPNDTDYFKSMPIDSLIDGLKMVMQSGMDTCGNGTLDLASFVRSESEKRELTENNLNGNIMNQKNLEFLENQIKYTGFGESLQIELKKKMEKGEKEFTLSHDARFDTARLLSELSFKKSDQSDLYFFNSYKAILQKEGAPHALEQIFYIGSENNFTMKEAFNLLEGRSVNKDLVSRDGEIYNCWVKLDFTDGETNGNFKMHHYHQNYGYNLEAALEKHAIKELQTPEAKESLMNSLKKGNVQAVTFIVGGEEKRQFVEANPQFKTIRVYDSSMQRINGRESQNQKQQDPQQNAVSSSKSQKKGADGESKGEDVSEEQQEKKAKKKSQSI</sequence>
<reference evidence="2 3" key="1">
    <citation type="submission" date="2024-02" db="EMBL/GenBank/DDBJ databases">
        <title>complete genome of Flavobacterium ginsenosidimutans Str. YTB16.</title>
        <authorList>
            <person name="Wang Q."/>
        </authorList>
    </citation>
    <scope>NUCLEOTIDE SEQUENCE [LARGE SCALE GENOMIC DNA]</scope>
    <source>
        <strain evidence="2 3">YTB16</strain>
    </source>
</reference>
<dbReference type="EMBL" id="CP147988">
    <property type="protein sequence ID" value="WXK48911.1"/>
    <property type="molecule type" value="Genomic_DNA"/>
</dbReference>
<protein>
    <submittedName>
        <fullName evidence="2">Uncharacterized protein</fullName>
    </submittedName>
</protein>